<evidence type="ECO:0008006" key="3">
    <source>
        <dbReference type="Google" id="ProtNLM"/>
    </source>
</evidence>
<organism evidence="1 2">
    <name type="scientific">Xanthocytophaga agilis</name>
    <dbReference type="NCBI Taxonomy" id="3048010"/>
    <lineage>
        <taxon>Bacteria</taxon>
        <taxon>Pseudomonadati</taxon>
        <taxon>Bacteroidota</taxon>
        <taxon>Cytophagia</taxon>
        <taxon>Cytophagales</taxon>
        <taxon>Rhodocytophagaceae</taxon>
        <taxon>Xanthocytophaga</taxon>
    </lineage>
</organism>
<dbReference type="NCBIfam" id="NF047539">
    <property type="entry name" value="XAC2610_fam"/>
    <property type="match status" value="1"/>
</dbReference>
<sequence>MRKKLLMLMILICGCSTKQESKLLNTDSAISIVEPQHVYDSLSTKECEHLNLSKSFNIKVNFKRYKSMKEEQDSCIVKLFLTNKITKKLVDSISILSHFYFSDTFMDCKNVLSYSTRQNIEKDIVDNYYGDIVIADLNFDNKEDIAVINDSGGNGGTFYSYFIQTPNQKFIPERFLTDSMIYFPTKIDYKTKTLVTYVHASVCEMGENIYQLDKNTGKWDNKAHKLINVCNK</sequence>
<gene>
    <name evidence="1" type="ORF">QNI22_05275</name>
</gene>
<dbReference type="Proteomes" id="UP001232063">
    <property type="component" value="Unassembled WGS sequence"/>
</dbReference>
<name>A0AAE3UEA5_9BACT</name>
<dbReference type="AlphaFoldDB" id="A0AAE3UEA5"/>
<keyword evidence="2" id="KW-1185">Reference proteome</keyword>
<dbReference type="RefSeq" id="WP_314509573.1">
    <property type="nucleotide sequence ID" value="NZ_JASJOU010000001.1"/>
</dbReference>
<reference evidence="1" key="1">
    <citation type="submission" date="2023-05" db="EMBL/GenBank/DDBJ databases">
        <authorList>
            <person name="Zhang X."/>
        </authorList>
    </citation>
    <scope>NUCLEOTIDE SEQUENCE</scope>
    <source>
        <strain evidence="1">BD1B2-1</strain>
    </source>
</reference>
<dbReference type="InterPro" id="IPR058087">
    <property type="entry name" value="XAC2610_dom"/>
</dbReference>
<accession>A0AAE3UEA5</accession>
<protein>
    <recommendedName>
        <fullName evidence="3">Lipoprotein</fullName>
    </recommendedName>
</protein>
<dbReference type="EMBL" id="JASJOU010000001">
    <property type="protein sequence ID" value="MDJ1500042.1"/>
    <property type="molecule type" value="Genomic_DNA"/>
</dbReference>
<dbReference type="PROSITE" id="PS51257">
    <property type="entry name" value="PROKAR_LIPOPROTEIN"/>
    <property type="match status" value="1"/>
</dbReference>
<evidence type="ECO:0000313" key="2">
    <source>
        <dbReference type="Proteomes" id="UP001232063"/>
    </source>
</evidence>
<comment type="caution">
    <text evidence="1">The sequence shown here is derived from an EMBL/GenBank/DDBJ whole genome shotgun (WGS) entry which is preliminary data.</text>
</comment>
<evidence type="ECO:0000313" key="1">
    <source>
        <dbReference type="EMBL" id="MDJ1500042.1"/>
    </source>
</evidence>
<proteinExistence type="predicted"/>